<evidence type="ECO:0000313" key="5">
    <source>
        <dbReference type="EMBL" id="SFF82713.1"/>
    </source>
</evidence>
<sequence length="386" mass="42623">MYNFDFKNPVKICFGKGQITKLSKELPANKKILLTYGGGSIFKNGVYDQVKAATQGMDIVEFGGIEPNPHYETLMKAVEVVKNEKIDYLLAVGGGSVLDGTKFIAAAALYEGDDPWDICAKRSEIIVTEALPIGAVITLPATGSEMNGNSVVTRVSTQEKLAFGSTAVMPQFSILDPEVIFSLPDRQVANGVVDAFVHVMEQYLTFPADAPLQDRFAEGILHTLIEEGPKVLADRQNYEAAANFMWSATMALNGLIGMGVPQDWGTHMIGHELTAYHGIDHARTLAIVLPGMMHIRRKEKQDKILQYGERIWNISEGSVDERIDQTIQKTIAFFESVGIKTTLPDYEVPNSTIEKITNRFEERGMKIGEKVDIGPKEIQAILEDRL</sequence>
<feature type="domain" description="Fe-containing alcohol dehydrogenase-like C-terminal" evidence="4">
    <location>
        <begin position="189"/>
        <end position="384"/>
    </location>
</feature>
<dbReference type="InterPro" id="IPR018211">
    <property type="entry name" value="ADH_Fe_CS"/>
</dbReference>
<dbReference type="AlphaFoldDB" id="A0A1I2LU82"/>
<name>A0A1I2LU82_9BACT</name>
<feature type="domain" description="Alcohol dehydrogenase iron-type/glycerol dehydrogenase GldA" evidence="3">
    <location>
        <begin position="9"/>
        <end position="177"/>
    </location>
</feature>
<dbReference type="Gene3D" id="1.20.1090.10">
    <property type="entry name" value="Dehydroquinate synthase-like - alpha domain"/>
    <property type="match status" value="1"/>
</dbReference>
<evidence type="ECO:0000313" key="6">
    <source>
        <dbReference type="Proteomes" id="UP000198964"/>
    </source>
</evidence>
<keyword evidence="6" id="KW-1185">Reference proteome</keyword>
<evidence type="ECO:0000259" key="3">
    <source>
        <dbReference type="Pfam" id="PF00465"/>
    </source>
</evidence>
<dbReference type="PROSITE" id="PS00060">
    <property type="entry name" value="ADH_IRON_2"/>
    <property type="match status" value="1"/>
</dbReference>
<dbReference type="Pfam" id="PF25137">
    <property type="entry name" value="ADH_Fe_C"/>
    <property type="match status" value="1"/>
</dbReference>
<dbReference type="SUPFAM" id="SSF56796">
    <property type="entry name" value="Dehydroquinate synthase-like"/>
    <property type="match status" value="1"/>
</dbReference>
<dbReference type="EMBL" id="FONW01000017">
    <property type="protein sequence ID" value="SFF82713.1"/>
    <property type="molecule type" value="Genomic_DNA"/>
</dbReference>
<dbReference type="Gene3D" id="3.40.50.1970">
    <property type="match status" value="1"/>
</dbReference>
<reference evidence="5 6" key="1">
    <citation type="submission" date="2016-10" db="EMBL/GenBank/DDBJ databases">
        <authorList>
            <person name="de Groot N.N."/>
        </authorList>
    </citation>
    <scope>NUCLEOTIDE SEQUENCE [LARGE SCALE GENOMIC DNA]</scope>
    <source>
        <strain evidence="5 6">CGMCC 1.9156</strain>
    </source>
</reference>
<dbReference type="GO" id="GO:1990362">
    <property type="term" value="F:butanol dehydrogenase (NAD+) activity"/>
    <property type="evidence" value="ECO:0007669"/>
    <property type="project" value="InterPro"/>
</dbReference>
<dbReference type="InterPro" id="IPR044731">
    <property type="entry name" value="BDH-like"/>
</dbReference>
<accession>A0A1I2LU82</accession>
<dbReference type="RefSeq" id="WP_093921605.1">
    <property type="nucleotide sequence ID" value="NZ_FONW01000017.1"/>
</dbReference>
<dbReference type="GO" id="GO:0008106">
    <property type="term" value="F:alcohol dehydrogenase (NADP+) activity"/>
    <property type="evidence" value="ECO:0007669"/>
    <property type="project" value="TreeGrafter"/>
</dbReference>
<protein>
    <submittedName>
        <fullName evidence="5">NADP-dependent alcohol dehydrogenase</fullName>
    </submittedName>
</protein>
<dbReference type="Pfam" id="PF00465">
    <property type="entry name" value="Fe-ADH"/>
    <property type="match status" value="1"/>
</dbReference>
<dbReference type="Proteomes" id="UP000198964">
    <property type="component" value="Unassembled WGS sequence"/>
</dbReference>
<keyword evidence="2" id="KW-0560">Oxidoreductase</keyword>
<dbReference type="GO" id="GO:0046872">
    <property type="term" value="F:metal ion binding"/>
    <property type="evidence" value="ECO:0007669"/>
    <property type="project" value="InterPro"/>
</dbReference>
<organism evidence="5 6">
    <name type="scientific">Sunxiuqinia elliptica</name>
    <dbReference type="NCBI Taxonomy" id="655355"/>
    <lineage>
        <taxon>Bacteria</taxon>
        <taxon>Pseudomonadati</taxon>
        <taxon>Bacteroidota</taxon>
        <taxon>Bacteroidia</taxon>
        <taxon>Marinilabiliales</taxon>
        <taxon>Prolixibacteraceae</taxon>
        <taxon>Sunxiuqinia</taxon>
    </lineage>
</organism>
<dbReference type="InterPro" id="IPR056798">
    <property type="entry name" value="ADH_Fe_C"/>
</dbReference>
<evidence type="ECO:0000256" key="2">
    <source>
        <dbReference type="ARBA" id="ARBA00023002"/>
    </source>
</evidence>
<dbReference type="STRING" id="655355.SAMN05216283_11736"/>
<dbReference type="PANTHER" id="PTHR43633">
    <property type="entry name" value="ALCOHOL DEHYDROGENASE YQHD"/>
    <property type="match status" value="1"/>
</dbReference>
<comment type="similarity">
    <text evidence="1">Belongs to the iron-containing alcohol dehydrogenase family.</text>
</comment>
<evidence type="ECO:0000259" key="4">
    <source>
        <dbReference type="Pfam" id="PF25137"/>
    </source>
</evidence>
<dbReference type="InterPro" id="IPR001670">
    <property type="entry name" value="ADH_Fe/GldA"/>
</dbReference>
<dbReference type="PROSITE" id="PS00913">
    <property type="entry name" value="ADH_IRON_1"/>
    <property type="match status" value="1"/>
</dbReference>
<dbReference type="FunFam" id="3.40.50.1970:FF:000003">
    <property type="entry name" value="Alcohol dehydrogenase, iron-containing"/>
    <property type="match status" value="1"/>
</dbReference>
<proteinExistence type="inferred from homology"/>
<gene>
    <name evidence="5" type="ORF">SAMN05216283_11736</name>
</gene>
<evidence type="ECO:0000256" key="1">
    <source>
        <dbReference type="ARBA" id="ARBA00007358"/>
    </source>
</evidence>
<dbReference type="GO" id="GO:1990002">
    <property type="term" value="F:methylglyoxal reductase (NADPH) (acetol producing) activity"/>
    <property type="evidence" value="ECO:0007669"/>
    <property type="project" value="TreeGrafter"/>
</dbReference>
<dbReference type="CDD" id="cd08187">
    <property type="entry name" value="BDH"/>
    <property type="match status" value="1"/>
</dbReference>
<dbReference type="PANTHER" id="PTHR43633:SF1">
    <property type="entry name" value="ALCOHOL DEHYDROGENASE YQHD"/>
    <property type="match status" value="1"/>
</dbReference>
<dbReference type="GO" id="GO:0005829">
    <property type="term" value="C:cytosol"/>
    <property type="evidence" value="ECO:0007669"/>
    <property type="project" value="TreeGrafter"/>
</dbReference>